<dbReference type="Proteomes" id="UP000585474">
    <property type="component" value="Unassembled WGS sequence"/>
</dbReference>
<reference evidence="2 3" key="1">
    <citation type="submission" date="2019-07" db="EMBL/GenBank/DDBJ databases">
        <title>De Novo Assembly of kiwifruit Actinidia rufa.</title>
        <authorList>
            <person name="Sugita-Konishi S."/>
            <person name="Sato K."/>
            <person name="Mori E."/>
            <person name="Abe Y."/>
            <person name="Kisaki G."/>
            <person name="Hamano K."/>
            <person name="Suezawa K."/>
            <person name="Otani M."/>
            <person name="Fukuda T."/>
            <person name="Manabe T."/>
            <person name="Gomi K."/>
            <person name="Tabuchi M."/>
            <person name="Akimitsu K."/>
            <person name="Kataoka I."/>
        </authorList>
    </citation>
    <scope>NUCLEOTIDE SEQUENCE [LARGE SCALE GENOMIC DNA]</scope>
    <source>
        <strain evidence="3">cv. Fuchu</strain>
    </source>
</reference>
<protein>
    <submittedName>
        <fullName evidence="2">Uncharacterized protein</fullName>
    </submittedName>
</protein>
<feature type="compositionally biased region" description="Acidic residues" evidence="1">
    <location>
        <begin position="66"/>
        <end position="78"/>
    </location>
</feature>
<name>A0A7J0GG04_9ERIC</name>
<sequence>MSSSVQLLGSELRAALVEEDPTKSSSSLSRSSGDEEDQEEVEEKEEQAGELGDNLVVADPVVVSSLDDEGELEEEEAEISSSASIMSLKLPKDKGKKASDEPSRKRLHETRHISVGGSQFGPTPDVEFWNPPLSLGELGRRVTILNSSQEFETCLAVAQAAMLPCHVADLSKKDGVISYNLLLMQNM</sequence>
<feature type="compositionally biased region" description="Basic and acidic residues" evidence="1">
    <location>
        <begin position="90"/>
        <end position="104"/>
    </location>
</feature>
<dbReference type="AlphaFoldDB" id="A0A7J0GG04"/>
<evidence type="ECO:0000313" key="2">
    <source>
        <dbReference type="EMBL" id="GFZ09652.1"/>
    </source>
</evidence>
<evidence type="ECO:0000313" key="3">
    <source>
        <dbReference type="Proteomes" id="UP000585474"/>
    </source>
</evidence>
<feature type="region of interest" description="Disordered" evidence="1">
    <location>
        <begin position="1"/>
        <end position="108"/>
    </location>
</feature>
<dbReference type="EMBL" id="BJWL01000021">
    <property type="protein sequence ID" value="GFZ09652.1"/>
    <property type="molecule type" value="Genomic_DNA"/>
</dbReference>
<evidence type="ECO:0000256" key="1">
    <source>
        <dbReference type="SAM" id="MobiDB-lite"/>
    </source>
</evidence>
<proteinExistence type="predicted"/>
<gene>
    <name evidence="2" type="ORF">Acr_21g0002510</name>
</gene>
<accession>A0A7J0GG04</accession>
<organism evidence="2 3">
    <name type="scientific">Actinidia rufa</name>
    <dbReference type="NCBI Taxonomy" id="165716"/>
    <lineage>
        <taxon>Eukaryota</taxon>
        <taxon>Viridiplantae</taxon>
        <taxon>Streptophyta</taxon>
        <taxon>Embryophyta</taxon>
        <taxon>Tracheophyta</taxon>
        <taxon>Spermatophyta</taxon>
        <taxon>Magnoliopsida</taxon>
        <taxon>eudicotyledons</taxon>
        <taxon>Gunneridae</taxon>
        <taxon>Pentapetalae</taxon>
        <taxon>asterids</taxon>
        <taxon>Ericales</taxon>
        <taxon>Actinidiaceae</taxon>
        <taxon>Actinidia</taxon>
    </lineage>
</organism>
<keyword evidence="3" id="KW-1185">Reference proteome</keyword>
<feature type="compositionally biased region" description="Acidic residues" evidence="1">
    <location>
        <begin position="34"/>
        <end position="45"/>
    </location>
</feature>
<comment type="caution">
    <text evidence="2">The sequence shown here is derived from an EMBL/GenBank/DDBJ whole genome shotgun (WGS) entry which is preliminary data.</text>
</comment>